<dbReference type="SMART" id="SM00926">
    <property type="entry name" value="Molybdop_Fe4S4"/>
    <property type="match status" value="1"/>
</dbReference>
<dbReference type="PROSITE" id="PS00551">
    <property type="entry name" value="MOLYBDOPTERIN_PROK_1"/>
    <property type="match status" value="1"/>
</dbReference>
<comment type="cofactor">
    <cofactor evidence="1">
        <name>Mo-bis(molybdopterin guanine dinucleotide)</name>
        <dbReference type="ChEBI" id="CHEBI:60539"/>
    </cofactor>
</comment>
<dbReference type="SUPFAM" id="SSF53706">
    <property type="entry name" value="Formate dehydrogenase/DMSO reductase, domains 1-3"/>
    <property type="match status" value="1"/>
</dbReference>
<dbReference type="InterPro" id="IPR041854">
    <property type="entry name" value="BFD-like_2Fe2S-bd_dom_sf"/>
</dbReference>
<evidence type="ECO:0000256" key="1">
    <source>
        <dbReference type="ARBA" id="ARBA00001942"/>
    </source>
</evidence>
<dbReference type="Gene3D" id="3.40.228.10">
    <property type="entry name" value="Dimethylsulfoxide Reductase, domain 2"/>
    <property type="match status" value="1"/>
</dbReference>
<dbReference type="PROSITE" id="PS51669">
    <property type="entry name" value="4FE4S_MOW_BIS_MGD"/>
    <property type="match status" value="1"/>
</dbReference>
<accession>A0A9D7JYF4</accession>
<keyword evidence="10" id="KW-0534">Nitrate assimilation</keyword>
<dbReference type="Proteomes" id="UP000886689">
    <property type="component" value="Unassembled WGS sequence"/>
</dbReference>
<dbReference type="Gene3D" id="2.40.40.20">
    <property type="match status" value="1"/>
</dbReference>
<dbReference type="PANTHER" id="PTHR43105">
    <property type="entry name" value="RESPIRATORY NITRATE REDUCTASE"/>
    <property type="match status" value="1"/>
</dbReference>
<keyword evidence="6" id="KW-0479">Metal-binding</keyword>
<dbReference type="Pfam" id="PF00384">
    <property type="entry name" value="Molybdopterin"/>
    <property type="match status" value="1"/>
</dbReference>
<proteinExistence type="inferred from homology"/>
<evidence type="ECO:0000313" key="12">
    <source>
        <dbReference type="EMBL" id="MBK8522978.1"/>
    </source>
</evidence>
<organism evidence="12 13">
    <name type="scientific">Candidatus Proximibacter danicus</name>
    <dbReference type="NCBI Taxonomy" id="2954365"/>
    <lineage>
        <taxon>Bacteria</taxon>
        <taxon>Pseudomonadati</taxon>
        <taxon>Pseudomonadota</taxon>
        <taxon>Betaproteobacteria</taxon>
        <taxon>Candidatus Proximibacter</taxon>
    </lineage>
</organism>
<dbReference type="GO" id="GO:0016491">
    <property type="term" value="F:oxidoreductase activity"/>
    <property type="evidence" value="ECO:0007669"/>
    <property type="project" value="UniProtKB-KW"/>
</dbReference>
<dbReference type="Gene3D" id="2.20.25.90">
    <property type="entry name" value="ADC-like domains"/>
    <property type="match status" value="1"/>
</dbReference>
<feature type="domain" description="4Fe-4S Mo/W bis-MGD-type" evidence="11">
    <location>
        <begin position="2"/>
        <end position="58"/>
    </location>
</feature>
<dbReference type="SUPFAM" id="SSF50692">
    <property type="entry name" value="ADC-like"/>
    <property type="match status" value="1"/>
</dbReference>
<evidence type="ECO:0000313" key="13">
    <source>
        <dbReference type="Proteomes" id="UP000886689"/>
    </source>
</evidence>
<dbReference type="GO" id="GO:1990204">
    <property type="term" value="C:oxidoreductase complex"/>
    <property type="evidence" value="ECO:0007669"/>
    <property type="project" value="UniProtKB-ARBA"/>
</dbReference>
<dbReference type="InterPro" id="IPR006655">
    <property type="entry name" value="Mopterin_OxRdtase_prok_CS"/>
</dbReference>
<dbReference type="GO" id="GO:0016020">
    <property type="term" value="C:membrane"/>
    <property type="evidence" value="ECO:0007669"/>
    <property type="project" value="TreeGrafter"/>
</dbReference>
<dbReference type="InterPro" id="IPR041957">
    <property type="entry name" value="CT_Nitrate-R-NapA-like"/>
</dbReference>
<reference evidence="12" key="1">
    <citation type="submission" date="2020-10" db="EMBL/GenBank/DDBJ databases">
        <title>Connecting structure to function with the recovery of over 1000 high-quality activated sludge metagenome-assembled genomes encoding full-length rRNA genes using long-read sequencing.</title>
        <authorList>
            <person name="Singleton C.M."/>
            <person name="Petriglieri F."/>
            <person name="Kristensen J.M."/>
            <person name="Kirkegaard R.H."/>
            <person name="Michaelsen T.Y."/>
            <person name="Andersen M.H."/>
            <person name="Karst S.M."/>
            <person name="Dueholm M.S."/>
            <person name="Nielsen P.H."/>
            <person name="Albertsen M."/>
        </authorList>
    </citation>
    <scope>NUCLEOTIDE SEQUENCE</scope>
    <source>
        <strain evidence="12">Hirt_18-Q3-R61-65_BATAC.395</strain>
    </source>
</reference>
<dbReference type="InterPro" id="IPR006963">
    <property type="entry name" value="Mopterin_OxRdtase_4Fe-4S_dom"/>
</dbReference>
<evidence type="ECO:0000256" key="5">
    <source>
        <dbReference type="ARBA" id="ARBA00022505"/>
    </source>
</evidence>
<dbReference type="EMBL" id="JADJUC010000002">
    <property type="protein sequence ID" value="MBK8522978.1"/>
    <property type="molecule type" value="Genomic_DNA"/>
</dbReference>
<dbReference type="InterPro" id="IPR027467">
    <property type="entry name" value="MopterinOxRdtase_cofactor_BS"/>
</dbReference>
<dbReference type="CDD" id="cd02791">
    <property type="entry name" value="MopB_CT_Nitrate-R-NapA-like"/>
    <property type="match status" value="1"/>
</dbReference>
<dbReference type="PROSITE" id="PS00490">
    <property type="entry name" value="MOLYBDOPTERIN_PROK_2"/>
    <property type="match status" value="1"/>
</dbReference>
<dbReference type="CDD" id="cd02754">
    <property type="entry name" value="MopB_Nitrate-R-NapA-like"/>
    <property type="match status" value="1"/>
</dbReference>
<keyword evidence="7" id="KW-0560">Oxidoreductase</keyword>
<dbReference type="GO" id="GO:0046872">
    <property type="term" value="F:metal ion binding"/>
    <property type="evidence" value="ECO:0007669"/>
    <property type="project" value="UniProtKB-KW"/>
</dbReference>
<dbReference type="GO" id="GO:0051539">
    <property type="term" value="F:4 iron, 4 sulfur cluster binding"/>
    <property type="evidence" value="ECO:0007669"/>
    <property type="project" value="UniProtKB-KW"/>
</dbReference>
<protein>
    <submittedName>
        <fullName evidence="12">Molybdopterin-dependent oxidoreductase</fullName>
    </submittedName>
</protein>
<evidence type="ECO:0000256" key="3">
    <source>
        <dbReference type="ARBA" id="ARBA00008747"/>
    </source>
</evidence>
<keyword evidence="4" id="KW-0004">4Fe-4S</keyword>
<dbReference type="Gene3D" id="3.40.50.740">
    <property type="match status" value="1"/>
</dbReference>
<dbReference type="GO" id="GO:0042128">
    <property type="term" value="P:nitrate assimilation"/>
    <property type="evidence" value="ECO:0007669"/>
    <property type="project" value="UniProtKB-KW"/>
</dbReference>
<dbReference type="InterPro" id="IPR050123">
    <property type="entry name" value="Prok_molybdopt-oxidoreductase"/>
</dbReference>
<dbReference type="GO" id="GO:0043546">
    <property type="term" value="F:molybdopterin cofactor binding"/>
    <property type="evidence" value="ECO:0007669"/>
    <property type="project" value="InterPro"/>
</dbReference>
<sequence length="908" mass="98482">MKTETRSTCCYCGTGCGVVIESQDQRIVGIRGDKVHPANFGRLCVKGASLDLSARHDYRLLHPQLRAERKADPARTSWDNALDHAAERFADTIRAYGPDSVAFYLAGQLLTEDYYVFNKLAKGLIGTNNLDTNSRLCMSSAVAGYKQTLGADAPPCAYEDIDTAECILIAGANPAVAHPIVFRRIEDAKAANPNLRVIVVDPRRSESCALADLHLPLRPGSDIALYNAILHVLLRENFVDRDYIAAHTEHFEALEKLVERYTPAMAAELTGLDPDAIILAARWFGSAKAALSLYCQGLNQSWHGTHNNAAIIHLHLATGKIGRTGCGPFSLTGQPNAMGGREVGGLSNLLSAHRDLANPVHRAEMARFWGVPFVPPKPGKPAVDLFRALKSGEIKVVWIACTNPAQSMPDQAEIRAALEKAEFVVLQEAYANTDTAKYADLLLPATSWGEKEGTVTNSERRISRVRAAVPPPGEARHDWQIALDFARRLGKALGQPLTEELFPYTTPESIHAEHRESTRGRDLDITGLSYALLEANGPQQWPYPEGAAEGRTRLYEDGVFPTPNGRARFVVVEHKSTAELTDPARPISLLTGRLLDQWHGMSRTGTVARLFKGEGEPLLKMNTCDLRHRGLESGMLARVSNGRGEIVVRVEADESMVRGRAWLPMHWGEQFMNGYGANALMPSATDPYSFQPELKHAAVAIESVDLPWTLAVICHGDEASASNNALAILERARTLLKRFPYATVALHGSIAPVVVLRAALKEAAPAELIAEIDALFGLDGEEGAIVYVDPQRSITKKAIAKDGRLLGIRLGGETLAMGWLQDAMADDALDTSLIRFALAPIAKPPKQAPARSPVVCKCGDVTEAQIRAELVAGASLTEVQDRLKCGTFSGGCLPELKKMAVAAQPVAA</sequence>
<dbReference type="InterPro" id="IPR009010">
    <property type="entry name" value="Asp_de-COase-like_dom_sf"/>
</dbReference>
<evidence type="ECO:0000256" key="4">
    <source>
        <dbReference type="ARBA" id="ARBA00022485"/>
    </source>
</evidence>
<dbReference type="Pfam" id="PF04879">
    <property type="entry name" value="Molybdop_Fe4S4"/>
    <property type="match status" value="1"/>
</dbReference>
<keyword evidence="5" id="KW-0500">Molybdenum</keyword>
<comment type="caution">
    <text evidence="12">The sequence shown here is derived from an EMBL/GenBank/DDBJ whole genome shotgun (WGS) entry which is preliminary data.</text>
</comment>
<keyword evidence="8" id="KW-0408">Iron</keyword>
<evidence type="ECO:0000256" key="2">
    <source>
        <dbReference type="ARBA" id="ARBA00001966"/>
    </source>
</evidence>
<evidence type="ECO:0000259" key="11">
    <source>
        <dbReference type="PROSITE" id="PS51669"/>
    </source>
</evidence>
<dbReference type="Pfam" id="PF01568">
    <property type="entry name" value="Molydop_binding"/>
    <property type="match status" value="1"/>
</dbReference>
<dbReference type="InterPro" id="IPR006657">
    <property type="entry name" value="MoPterin_dinucl-bd_dom"/>
</dbReference>
<evidence type="ECO:0000256" key="7">
    <source>
        <dbReference type="ARBA" id="ARBA00023002"/>
    </source>
</evidence>
<evidence type="ECO:0000256" key="6">
    <source>
        <dbReference type="ARBA" id="ARBA00022723"/>
    </source>
</evidence>
<evidence type="ECO:0000256" key="9">
    <source>
        <dbReference type="ARBA" id="ARBA00023014"/>
    </source>
</evidence>
<evidence type="ECO:0000256" key="10">
    <source>
        <dbReference type="ARBA" id="ARBA00023063"/>
    </source>
</evidence>
<dbReference type="GO" id="GO:0045333">
    <property type="term" value="P:cellular respiration"/>
    <property type="evidence" value="ECO:0007669"/>
    <property type="project" value="UniProtKB-ARBA"/>
</dbReference>
<name>A0A9D7JYF4_9PROT</name>
<dbReference type="PANTHER" id="PTHR43105:SF9">
    <property type="entry name" value="NADPH-FE(3+) OXIDOREDUCTASE SUBUNIT ALPHA"/>
    <property type="match status" value="1"/>
</dbReference>
<comment type="similarity">
    <text evidence="3">Belongs to the prokaryotic molybdopterin-containing oxidoreductase family. NasA/NapA/NarB subfamily.</text>
</comment>
<dbReference type="InterPro" id="IPR006656">
    <property type="entry name" value="Mopterin_OxRdtase"/>
</dbReference>
<comment type="cofactor">
    <cofactor evidence="2">
        <name>[4Fe-4S] cluster</name>
        <dbReference type="ChEBI" id="CHEBI:49883"/>
    </cofactor>
</comment>
<dbReference type="AlphaFoldDB" id="A0A9D7JYF4"/>
<keyword evidence="9" id="KW-0411">Iron-sulfur</keyword>
<evidence type="ECO:0000256" key="8">
    <source>
        <dbReference type="ARBA" id="ARBA00023004"/>
    </source>
</evidence>
<gene>
    <name evidence="12" type="ORF">IPL58_01915</name>
</gene>
<dbReference type="Gene3D" id="1.10.10.1100">
    <property type="entry name" value="BFD-like [2Fe-2S]-binding domain"/>
    <property type="match status" value="1"/>
</dbReference>